<organism evidence="1 2">
    <name type="scientific">Sediminispirochaeta smaragdinae (strain DSM 11293 / JCM 15392 / SEBR 4228)</name>
    <name type="common">Spirochaeta smaragdinae</name>
    <dbReference type="NCBI Taxonomy" id="573413"/>
    <lineage>
        <taxon>Bacteria</taxon>
        <taxon>Pseudomonadati</taxon>
        <taxon>Spirochaetota</taxon>
        <taxon>Spirochaetia</taxon>
        <taxon>Spirochaetales</taxon>
        <taxon>Spirochaetaceae</taxon>
        <taxon>Sediminispirochaeta</taxon>
    </lineage>
</organism>
<dbReference type="HOGENOM" id="CLU_1460422_0_0_12"/>
<evidence type="ECO:0008006" key="3">
    <source>
        <dbReference type="Google" id="ProtNLM"/>
    </source>
</evidence>
<protein>
    <recommendedName>
        <fullName evidence="3">Phage gp6-like head-tail connector protein</fullName>
    </recommendedName>
</protein>
<keyword evidence="2" id="KW-1185">Reference proteome</keyword>
<dbReference type="EMBL" id="CP002116">
    <property type="protein sequence ID" value="ADK81607.1"/>
    <property type="molecule type" value="Genomic_DNA"/>
</dbReference>
<sequence>MNNLTTWEAVKKRLDLEESQENEAESLIAVASRRAETYTSRKLSADDHVVILSGTGSRTLQLPQYPILSVTGVWFDTYGVFDTGTELTEYTRDDETGRLFRRSCWVRGFRNIKVSYRAGYEEGSIPEDLEESVIQLVGYWLGSQGISWLDKGNALSGEYQTMYVGVMDLPFQVRNVWDAYREVSV</sequence>
<dbReference type="RefSeq" id="WP_013255069.1">
    <property type="nucleotide sequence ID" value="NC_014364.1"/>
</dbReference>
<dbReference type="AlphaFoldDB" id="E1R3H6"/>
<accession>E1R3H6</accession>
<dbReference type="OrthoDB" id="284158at2"/>
<name>E1R3H6_SEDSS</name>
<evidence type="ECO:0000313" key="1">
    <source>
        <dbReference type="EMBL" id="ADK81607.1"/>
    </source>
</evidence>
<dbReference type="KEGG" id="ssm:Spirs_2494"/>
<dbReference type="Proteomes" id="UP000002318">
    <property type="component" value="Chromosome"/>
</dbReference>
<gene>
    <name evidence="1" type="ordered locus">Spirs_2494</name>
</gene>
<evidence type="ECO:0000313" key="2">
    <source>
        <dbReference type="Proteomes" id="UP000002318"/>
    </source>
</evidence>
<proteinExistence type="predicted"/>
<reference evidence="1 2" key="1">
    <citation type="journal article" date="2010" name="Stand. Genomic Sci.">
        <title>Complete genome sequence of Spirochaeta smaragdinae type strain (SEBR 4228).</title>
        <authorList>
            <person name="Mavromatis K."/>
            <person name="Yasawong M."/>
            <person name="Chertkov O."/>
            <person name="Lapidus A."/>
            <person name="Lucas S."/>
            <person name="Nolan M."/>
            <person name="Del Rio T.G."/>
            <person name="Tice H."/>
            <person name="Cheng J.F."/>
            <person name="Pitluck S."/>
            <person name="Liolios K."/>
            <person name="Ivanova N."/>
            <person name="Tapia R."/>
            <person name="Han C."/>
            <person name="Bruce D."/>
            <person name="Goodwin L."/>
            <person name="Pati A."/>
            <person name="Chen A."/>
            <person name="Palaniappan K."/>
            <person name="Land M."/>
            <person name="Hauser L."/>
            <person name="Chang Y.J."/>
            <person name="Jeffries C.D."/>
            <person name="Detter J.C."/>
            <person name="Rohde M."/>
            <person name="Brambilla E."/>
            <person name="Spring S."/>
            <person name="Goker M."/>
            <person name="Sikorski J."/>
            <person name="Woyke T."/>
            <person name="Bristow J."/>
            <person name="Eisen J.A."/>
            <person name="Markowitz V."/>
            <person name="Hugenholtz P."/>
            <person name="Klenk H.P."/>
            <person name="Kyrpides N.C."/>
        </authorList>
    </citation>
    <scope>NUCLEOTIDE SEQUENCE [LARGE SCALE GENOMIC DNA]</scope>
    <source>
        <strain evidence="2">DSM 11293 / JCM 15392 / SEBR 4228</strain>
    </source>
</reference>
<dbReference type="STRING" id="573413.Spirs_2494"/>